<accession>A0A9Y2NHH7</accession>
<dbReference type="KEGG" id="amog:QRX60_29565"/>
<dbReference type="RefSeq" id="WP_285994699.1">
    <property type="nucleotide sequence ID" value="NZ_CP127295.1"/>
</dbReference>
<sequence length="210" mass="22765">MKTVRATPDEAWELRSLESEITDVRRYILRHRSSSDSEKLWMQLVWSDLLLDRWSVVDRRIRDLVSLGQDEPGAVAPGSGRSVRALPNAVEPLSLAGLDACLQGVPDLVVVPASGKPPARVDVCVHATEQVDADFVQALRVSAGRFDAPAVLVTNRIGKADLDVLSSCRVLAVLPRVAASSGRLVDTVRAVGADRRVPGPDLLAGLREHR</sequence>
<dbReference type="Proteomes" id="UP001239397">
    <property type="component" value="Chromosome"/>
</dbReference>
<evidence type="ECO:0000313" key="2">
    <source>
        <dbReference type="Proteomes" id="UP001239397"/>
    </source>
</evidence>
<reference evidence="1 2" key="1">
    <citation type="submission" date="2023-06" db="EMBL/GenBank/DDBJ databases">
        <authorList>
            <person name="Oyuntsetseg B."/>
            <person name="Kim S.B."/>
        </authorList>
    </citation>
    <scope>NUCLEOTIDE SEQUENCE [LARGE SCALE GENOMIC DNA]</scope>
    <source>
        <strain evidence="1 2">4-36</strain>
    </source>
</reference>
<keyword evidence="2" id="KW-1185">Reference proteome</keyword>
<evidence type="ECO:0000313" key="1">
    <source>
        <dbReference type="EMBL" id="WIX98214.1"/>
    </source>
</evidence>
<dbReference type="AlphaFoldDB" id="A0A9Y2NHH7"/>
<protein>
    <submittedName>
        <fullName evidence="1">Uncharacterized protein</fullName>
    </submittedName>
</protein>
<dbReference type="EMBL" id="CP127295">
    <property type="protein sequence ID" value="WIX98214.1"/>
    <property type="molecule type" value="Genomic_DNA"/>
</dbReference>
<proteinExistence type="predicted"/>
<name>A0A9Y2NHH7_9PSEU</name>
<organism evidence="1 2">
    <name type="scientific">Amycolatopsis mongoliensis</name>
    <dbReference type="NCBI Taxonomy" id="715475"/>
    <lineage>
        <taxon>Bacteria</taxon>
        <taxon>Bacillati</taxon>
        <taxon>Actinomycetota</taxon>
        <taxon>Actinomycetes</taxon>
        <taxon>Pseudonocardiales</taxon>
        <taxon>Pseudonocardiaceae</taxon>
        <taxon>Amycolatopsis</taxon>
    </lineage>
</organism>
<gene>
    <name evidence="1" type="ORF">QRX60_29565</name>
</gene>